<dbReference type="InterPro" id="IPR017911">
    <property type="entry name" value="MacB-like_ATP-bd"/>
</dbReference>
<feature type="domain" description="ABC transporter" evidence="4">
    <location>
        <begin position="6"/>
        <end position="224"/>
    </location>
</feature>
<dbReference type="InterPro" id="IPR017871">
    <property type="entry name" value="ABC_transporter-like_CS"/>
</dbReference>
<protein>
    <submittedName>
        <fullName evidence="5">ABC transporter ATP-binding protein</fullName>
    </submittedName>
</protein>
<keyword evidence="2" id="KW-0547">Nucleotide-binding</keyword>
<evidence type="ECO:0000256" key="1">
    <source>
        <dbReference type="ARBA" id="ARBA00022448"/>
    </source>
</evidence>
<keyword evidence="1" id="KW-0813">Transport</keyword>
<reference evidence="5 6" key="1">
    <citation type="submission" date="2023-06" db="EMBL/GenBank/DDBJ databases">
        <authorList>
            <person name="Yushchuk O."/>
            <person name="Binda E."/>
            <person name="Ruckert-Reed C."/>
            <person name="Fedorenko V."/>
            <person name="Kalinowski J."/>
            <person name="Marinelli F."/>
        </authorList>
    </citation>
    <scope>NUCLEOTIDE SEQUENCE [LARGE SCALE GENOMIC DNA]</scope>
    <source>
        <strain evidence="5 6">NRRL 3884</strain>
    </source>
</reference>
<dbReference type="PANTHER" id="PTHR24220:SF86">
    <property type="entry name" value="ABC TRANSPORTER ABCH.1"/>
    <property type="match status" value="1"/>
</dbReference>
<keyword evidence="3 5" id="KW-0067">ATP-binding</keyword>
<dbReference type="EMBL" id="CP126980">
    <property type="protein sequence ID" value="WIM93672.1"/>
    <property type="molecule type" value="Genomic_DNA"/>
</dbReference>
<dbReference type="Gene3D" id="3.40.50.300">
    <property type="entry name" value="P-loop containing nucleotide triphosphate hydrolases"/>
    <property type="match status" value="1"/>
</dbReference>
<evidence type="ECO:0000313" key="5">
    <source>
        <dbReference type="EMBL" id="WIM93672.1"/>
    </source>
</evidence>
<evidence type="ECO:0000256" key="3">
    <source>
        <dbReference type="ARBA" id="ARBA00022840"/>
    </source>
</evidence>
<dbReference type="PROSITE" id="PS50893">
    <property type="entry name" value="ABC_TRANSPORTER_2"/>
    <property type="match status" value="1"/>
</dbReference>
<proteinExistence type="predicted"/>
<dbReference type="Proteomes" id="UP001240150">
    <property type="component" value="Chromosome"/>
</dbReference>
<organism evidence="5 6">
    <name type="scientific">Actinoplanes oblitus</name>
    <dbReference type="NCBI Taxonomy" id="3040509"/>
    <lineage>
        <taxon>Bacteria</taxon>
        <taxon>Bacillati</taxon>
        <taxon>Actinomycetota</taxon>
        <taxon>Actinomycetes</taxon>
        <taxon>Micromonosporales</taxon>
        <taxon>Micromonosporaceae</taxon>
        <taxon>Actinoplanes</taxon>
    </lineage>
</organism>
<evidence type="ECO:0000256" key="2">
    <source>
        <dbReference type="ARBA" id="ARBA00022741"/>
    </source>
</evidence>
<dbReference type="InterPro" id="IPR003439">
    <property type="entry name" value="ABC_transporter-like_ATP-bd"/>
</dbReference>
<dbReference type="PANTHER" id="PTHR24220">
    <property type="entry name" value="IMPORT ATP-BINDING PROTEIN"/>
    <property type="match status" value="1"/>
</dbReference>
<keyword evidence="6" id="KW-1185">Reference proteome</keyword>
<dbReference type="Pfam" id="PF00005">
    <property type="entry name" value="ABC_tran"/>
    <property type="match status" value="1"/>
</dbReference>
<sequence length="224" mass="23684">MSTPAVVATDVTRTYQLDGVSVPALRGVSLTVEPGDYLAIVGTSGSGKSTLMHLLGGLDRPTSGSLLIGGRDVGALSPNDLAELRNTTIGFVFQSFHLLARTTAQDNVGLPLVYRGVGRRERRARAAAMLERVGLAHRIGHRPNQLSGGEQQRVAIARALVTGPSLLLADEPTGNLDSATGESILTLLESLNADGVAVVLVTHDRDVAQRAHRQIRMRDGLIEA</sequence>
<dbReference type="GO" id="GO:0005524">
    <property type="term" value="F:ATP binding"/>
    <property type="evidence" value="ECO:0007669"/>
    <property type="project" value="UniProtKB-KW"/>
</dbReference>
<dbReference type="InterPro" id="IPR015854">
    <property type="entry name" value="ABC_transpr_LolD-like"/>
</dbReference>
<name>A0ABY8W9N4_9ACTN</name>
<accession>A0ABY8W9N4</accession>
<evidence type="ECO:0000259" key="4">
    <source>
        <dbReference type="PROSITE" id="PS50893"/>
    </source>
</evidence>
<dbReference type="SUPFAM" id="SSF52540">
    <property type="entry name" value="P-loop containing nucleoside triphosphate hydrolases"/>
    <property type="match status" value="1"/>
</dbReference>
<dbReference type="PROSITE" id="PS00211">
    <property type="entry name" value="ABC_TRANSPORTER_1"/>
    <property type="match status" value="1"/>
</dbReference>
<gene>
    <name evidence="5" type="ORF">ACTOB_005657</name>
</gene>
<dbReference type="SMART" id="SM00382">
    <property type="entry name" value="AAA"/>
    <property type="match status" value="1"/>
</dbReference>
<dbReference type="InterPro" id="IPR027417">
    <property type="entry name" value="P-loop_NTPase"/>
</dbReference>
<evidence type="ECO:0000313" key="6">
    <source>
        <dbReference type="Proteomes" id="UP001240150"/>
    </source>
</evidence>
<dbReference type="CDD" id="cd03255">
    <property type="entry name" value="ABC_MJ0796_LolCDE_FtsE"/>
    <property type="match status" value="1"/>
</dbReference>
<dbReference type="InterPro" id="IPR003593">
    <property type="entry name" value="AAA+_ATPase"/>
</dbReference>